<evidence type="ECO:0000313" key="3">
    <source>
        <dbReference type="Proteomes" id="UP001177670"/>
    </source>
</evidence>
<feature type="compositionally biased region" description="Gly residues" evidence="1">
    <location>
        <begin position="1"/>
        <end position="11"/>
    </location>
</feature>
<dbReference type="Proteomes" id="UP001177670">
    <property type="component" value="Unassembled WGS sequence"/>
</dbReference>
<proteinExistence type="predicted"/>
<accession>A0AA40G2J1</accession>
<name>A0AA40G2J1_9HYME</name>
<sequence length="191" mass="21322">MHHSGGAGYGTGPQERVHQAPRTTGQPDKCPYETYQAQIPDCCAAAAAVQDPYPRPPSGYDGRCYDECHRRTPYQEDTYPQDVPQSFHRPQSRLGYEERPQSRVGYTSDSRCASGLGYDDTGGGYLDQSDPRMYCTSGYCMGDTMMAASRGVCGEEVELDMRRHIQACACTCNHMGYGNYMDYQVNPFKVF</sequence>
<dbReference type="AlphaFoldDB" id="A0AA40G2J1"/>
<comment type="caution">
    <text evidence="2">The sequence shown here is derived from an EMBL/GenBank/DDBJ whole genome shotgun (WGS) entry which is preliminary data.</text>
</comment>
<dbReference type="EMBL" id="JAHYIQ010000008">
    <property type="protein sequence ID" value="KAK1129842.1"/>
    <property type="molecule type" value="Genomic_DNA"/>
</dbReference>
<keyword evidence="3" id="KW-1185">Reference proteome</keyword>
<protein>
    <submittedName>
        <fullName evidence="2">Uncharacterized protein</fullName>
    </submittedName>
</protein>
<organism evidence="2 3">
    <name type="scientific">Melipona bicolor</name>
    <dbReference type="NCBI Taxonomy" id="60889"/>
    <lineage>
        <taxon>Eukaryota</taxon>
        <taxon>Metazoa</taxon>
        <taxon>Ecdysozoa</taxon>
        <taxon>Arthropoda</taxon>
        <taxon>Hexapoda</taxon>
        <taxon>Insecta</taxon>
        <taxon>Pterygota</taxon>
        <taxon>Neoptera</taxon>
        <taxon>Endopterygota</taxon>
        <taxon>Hymenoptera</taxon>
        <taxon>Apocrita</taxon>
        <taxon>Aculeata</taxon>
        <taxon>Apoidea</taxon>
        <taxon>Anthophila</taxon>
        <taxon>Apidae</taxon>
        <taxon>Melipona</taxon>
    </lineage>
</organism>
<feature type="region of interest" description="Disordered" evidence="1">
    <location>
        <begin position="75"/>
        <end position="108"/>
    </location>
</feature>
<reference evidence="2" key="1">
    <citation type="submission" date="2021-10" db="EMBL/GenBank/DDBJ databases">
        <title>Melipona bicolor Genome sequencing and assembly.</title>
        <authorList>
            <person name="Araujo N.S."/>
            <person name="Arias M.C."/>
        </authorList>
    </citation>
    <scope>NUCLEOTIDE SEQUENCE</scope>
    <source>
        <strain evidence="2">USP_2M_L1-L4_2017</strain>
        <tissue evidence="2">Whole body</tissue>
    </source>
</reference>
<evidence type="ECO:0000313" key="2">
    <source>
        <dbReference type="EMBL" id="KAK1129842.1"/>
    </source>
</evidence>
<gene>
    <name evidence="2" type="ORF">K0M31_019550</name>
</gene>
<evidence type="ECO:0000256" key="1">
    <source>
        <dbReference type="SAM" id="MobiDB-lite"/>
    </source>
</evidence>
<feature type="region of interest" description="Disordered" evidence="1">
    <location>
        <begin position="1"/>
        <end position="31"/>
    </location>
</feature>